<organism evidence="1 2">
    <name type="scientific">Streptomyces liangshanensis</name>
    <dbReference type="NCBI Taxonomy" id="2717324"/>
    <lineage>
        <taxon>Bacteria</taxon>
        <taxon>Bacillati</taxon>
        <taxon>Actinomycetota</taxon>
        <taxon>Actinomycetes</taxon>
        <taxon>Kitasatosporales</taxon>
        <taxon>Streptomycetaceae</taxon>
        <taxon>Streptomyces</taxon>
    </lineage>
</organism>
<accession>A0A6G9H6I5</accession>
<dbReference type="KEGG" id="slia:HA039_30445"/>
<proteinExistence type="predicted"/>
<dbReference type="EMBL" id="CP050177">
    <property type="protein sequence ID" value="QIQ06054.1"/>
    <property type="molecule type" value="Genomic_DNA"/>
</dbReference>
<keyword evidence="2" id="KW-1185">Reference proteome</keyword>
<dbReference type="RefSeq" id="WP_167034752.1">
    <property type="nucleotide sequence ID" value="NZ_CP050177.1"/>
</dbReference>
<dbReference type="InterPro" id="IPR032710">
    <property type="entry name" value="NTF2-like_dom_sf"/>
</dbReference>
<reference evidence="1 2" key="1">
    <citation type="submission" date="2020-03" db="EMBL/GenBank/DDBJ databases">
        <title>A novel species.</title>
        <authorList>
            <person name="Gao J."/>
        </authorList>
    </citation>
    <scope>NUCLEOTIDE SEQUENCE [LARGE SCALE GENOMIC DNA]</scope>
    <source>
        <strain evidence="1 2">QMT-12</strain>
    </source>
</reference>
<dbReference type="SUPFAM" id="SSF54427">
    <property type="entry name" value="NTF2-like"/>
    <property type="match status" value="1"/>
</dbReference>
<gene>
    <name evidence="1" type="ORF">HA039_30445</name>
</gene>
<dbReference type="AlphaFoldDB" id="A0A6G9H6I5"/>
<name>A0A6G9H6I5_9ACTN</name>
<evidence type="ECO:0000313" key="2">
    <source>
        <dbReference type="Proteomes" id="UP000501179"/>
    </source>
</evidence>
<dbReference type="Proteomes" id="UP000501179">
    <property type="component" value="Chromosome"/>
</dbReference>
<sequence length="122" mass="13361">MTSFGDGLAEDVTLECSMGNLAVRGRDAVRARLTTVGGFHDNWVHRFSAYAGDYGMEEYEGMVAGQPVKVTVTTHRNAEGNYGLARDKPPPALRGADVVTPRRRIVHRRVSEALKTRCPQCG</sequence>
<protein>
    <submittedName>
        <fullName evidence="1">Uncharacterized protein</fullName>
    </submittedName>
</protein>
<evidence type="ECO:0000313" key="1">
    <source>
        <dbReference type="EMBL" id="QIQ06054.1"/>
    </source>
</evidence>